<proteinExistence type="predicted"/>
<protein>
    <submittedName>
        <fullName evidence="1">RCG50293</fullName>
    </submittedName>
</protein>
<dbReference type="EMBL" id="CH474008">
    <property type="protein sequence ID" value="EDL90369.1"/>
    <property type="molecule type" value="Genomic_DNA"/>
</dbReference>
<gene>
    <name evidence="1" type="ORF">rCG_50293</name>
</gene>
<evidence type="ECO:0000313" key="1">
    <source>
        <dbReference type="EMBL" id="EDL90369.1"/>
    </source>
</evidence>
<organism evidence="1 2">
    <name type="scientific">Rattus norvegicus</name>
    <name type="common">Rat</name>
    <dbReference type="NCBI Taxonomy" id="10116"/>
    <lineage>
        <taxon>Eukaryota</taxon>
        <taxon>Metazoa</taxon>
        <taxon>Chordata</taxon>
        <taxon>Craniata</taxon>
        <taxon>Vertebrata</taxon>
        <taxon>Euteleostomi</taxon>
        <taxon>Mammalia</taxon>
        <taxon>Eutheria</taxon>
        <taxon>Euarchontoglires</taxon>
        <taxon>Glires</taxon>
        <taxon>Rodentia</taxon>
        <taxon>Myomorpha</taxon>
        <taxon>Muroidea</taxon>
        <taxon>Muridae</taxon>
        <taxon>Murinae</taxon>
        <taxon>Rattus</taxon>
    </lineage>
</organism>
<dbReference type="Proteomes" id="UP000234681">
    <property type="component" value="Chromosome 5"/>
</dbReference>
<sequence>MSEEEARESSLKMQPWWEVLGPDPRRARQVEFRNREKCLGDCCLHQDRLPGKAVSCLLFFF</sequence>
<evidence type="ECO:0000313" key="2">
    <source>
        <dbReference type="Proteomes" id="UP000234681"/>
    </source>
</evidence>
<dbReference type="AlphaFoldDB" id="A6JYY4"/>
<reference evidence="1 2" key="1">
    <citation type="submission" date="2005-09" db="EMBL/GenBank/DDBJ databases">
        <authorList>
            <person name="Mural R.J."/>
            <person name="Li P.W."/>
            <person name="Adams M.D."/>
            <person name="Amanatides P.G."/>
            <person name="Baden-Tillson H."/>
            <person name="Barnstead M."/>
            <person name="Chin S.H."/>
            <person name="Dew I."/>
            <person name="Evans C.A."/>
            <person name="Ferriera S."/>
            <person name="Flanigan M."/>
            <person name="Fosler C."/>
            <person name="Glodek A."/>
            <person name="Gu Z."/>
            <person name="Holt R.A."/>
            <person name="Jennings D."/>
            <person name="Kraft C.L."/>
            <person name="Lu F."/>
            <person name="Nguyen T."/>
            <person name="Nusskern D.R."/>
            <person name="Pfannkoch C.M."/>
            <person name="Sitter C."/>
            <person name="Sutton G.G."/>
            <person name="Venter J.C."/>
            <person name="Wang Z."/>
            <person name="Woodage T."/>
            <person name="Zheng X.H."/>
            <person name="Zhong F."/>
        </authorList>
    </citation>
    <scope>NUCLEOTIDE SEQUENCE [LARGE SCALE GENOMIC DNA]</scope>
    <source>
        <strain>BN</strain>
        <strain evidence="2">Sprague-Dawley</strain>
    </source>
</reference>
<name>A6JYY4_RAT</name>
<accession>A6JYY4</accession>